<proteinExistence type="predicted"/>
<dbReference type="Proteomes" id="UP000665026">
    <property type="component" value="Chromosome"/>
</dbReference>
<organism evidence="1 2">
    <name type="scientific">Cognatishimia activa</name>
    <dbReference type="NCBI Taxonomy" id="1715691"/>
    <lineage>
        <taxon>Bacteria</taxon>
        <taxon>Pseudomonadati</taxon>
        <taxon>Pseudomonadota</taxon>
        <taxon>Alphaproteobacteria</taxon>
        <taxon>Rhodobacterales</taxon>
        <taxon>Paracoccaceae</taxon>
        <taxon>Cognatishimia</taxon>
    </lineage>
</organism>
<evidence type="ECO:0000313" key="2">
    <source>
        <dbReference type="Proteomes" id="UP000665026"/>
    </source>
</evidence>
<dbReference type="EMBL" id="CP060010">
    <property type="protein sequence ID" value="QTN34837.1"/>
    <property type="molecule type" value="Genomic_DNA"/>
</dbReference>
<gene>
    <name evidence="1" type="ORF">HZ995_10010</name>
</gene>
<accession>A0A975ENA0</accession>
<name>A0A975ENA0_9RHOB</name>
<dbReference type="AlphaFoldDB" id="A0A975ENA0"/>
<dbReference type="RefSeq" id="WP_209355522.1">
    <property type="nucleotide sequence ID" value="NZ_CP060010.1"/>
</dbReference>
<evidence type="ECO:0008006" key="3">
    <source>
        <dbReference type="Google" id="ProtNLM"/>
    </source>
</evidence>
<sequence length="206" mass="21739">MSCSSFPDPYRTAFVADTSVLINLEASGHAGTIIQATTGVLLTTKNAFDEVLAGELQGYSTAVELRDLCNSGALEIVELGGAEEAVYRSLVEGPAAQTLGDGEAATLAYAVENDAVALIDERKAQRICRERFGGTQVTTTTDLILHSNVVAELGDEQHVAAVHAALTKARMHVPRHRVAEVVKLLGVERSVDCPSLPQNAIGQSAL</sequence>
<dbReference type="Pfam" id="PF11848">
    <property type="entry name" value="DUF3368"/>
    <property type="match status" value="1"/>
</dbReference>
<protein>
    <recommendedName>
        <fullName evidence="3">PIN domain-containing protein</fullName>
    </recommendedName>
</protein>
<dbReference type="InterPro" id="IPR021799">
    <property type="entry name" value="PIN-like_prokaryotic"/>
</dbReference>
<dbReference type="KEGG" id="cact:HZ995_10010"/>
<evidence type="ECO:0000313" key="1">
    <source>
        <dbReference type="EMBL" id="QTN34837.1"/>
    </source>
</evidence>
<reference evidence="1" key="1">
    <citation type="submission" date="2020-07" db="EMBL/GenBank/DDBJ databases">
        <title>Genome sequences of bacteria associated with the marine, planktonic diatom Thalassiosira profunda strain ECT2AJA-044.</title>
        <authorList>
            <person name="Gargas C.B."/>
            <person name="Roberts W.R."/>
            <person name="Alverson A.J."/>
        </authorList>
    </citation>
    <scope>NUCLEOTIDE SEQUENCE</scope>
    <source>
        <strain evidence="1">ECT2AJA-044</strain>
    </source>
</reference>